<gene>
    <name evidence="1" type="ordered locus">Lbys_3449</name>
</gene>
<dbReference type="KEGG" id="lby:Lbys_3449"/>
<name>E4RYG7_LEAB4</name>
<sequence length="231" mass="26508">MALPSLAQKTAGTINYTVTKDWIKFFQNNKYLTNEEKSRASLTWKNDPHSTQKMQLRFTAQGSHYGKDQDERGSSWQKVDYEVWRDFTKNTVKETQLIAGKVYQVEDSLYTYPWKIKSEIKEVAGYLCMLATTFDPQRNVEIQAWFTTDIPVGVGPDDFLGLPGAILEVDVDNGTIVFQATKVSLDPNQILPPLPKKTKGKILRRTDYLAALDKYIKDSEKLREAPWGLRY</sequence>
<keyword evidence="2" id="KW-1185">Reference proteome</keyword>
<evidence type="ECO:0000313" key="1">
    <source>
        <dbReference type="EMBL" id="ADQ19097.1"/>
    </source>
</evidence>
<protein>
    <recommendedName>
        <fullName evidence="3">GLPGLI family protein</fullName>
    </recommendedName>
</protein>
<reference evidence="1 2" key="2">
    <citation type="journal article" date="2011" name="Stand. Genomic Sci.">
        <title>Complete genome sequence of Leadbetterella byssophila type strain (4M15).</title>
        <authorList>
            <person name="Abt B."/>
            <person name="Teshima H."/>
            <person name="Lucas S."/>
            <person name="Lapidus A."/>
            <person name="Del Rio T.G."/>
            <person name="Nolan M."/>
            <person name="Tice H."/>
            <person name="Cheng J.F."/>
            <person name="Pitluck S."/>
            <person name="Liolios K."/>
            <person name="Pagani I."/>
            <person name="Ivanova N."/>
            <person name="Mavromatis K."/>
            <person name="Pati A."/>
            <person name="Tapia R."/>
            <person name="Han C."/>
            <person name="Goodwin L."/>
            <person name="Chen A."/>
            <person name="Palaniappan K."/>
            <person name="Land M."/>
            <person name="Hauser L."/>
            <person name="Chang Y.J."/>
            <person name="Jeffries C.D."/>
            <person name="Rohde M."/>
            <person name="Goker M."/>
            <person name="Tindall B.J."/>
            <person name="Detter J.C."/>
            <person name="Woyke T."/>
            <person name="Bristow J."/>
            <person name="Eisen J.A."/>
            <person name="Markowitz V."/>
            <person name="Hugenholtz P."/>
            <person name="Klenk H.P."/>
            <person name="Kyrpides N.C."/>
        </authorList>
    </citation>
    <scope>NUCLEOTIDE SEQUENCE [LARGE SCALE GENOMIC DNA]</scope>
    <source>
        <strain evidence="2">DSM 17132 / JCM 16389 / KACC 11308 / NBRC 106382 / 4M15</strain>
    </source>
</reference>
<dbReference type="InterPro" id="IPR005901">
    <property type="entry name" value="GLPGLI"/>
</dbReference>
<organism evidence="1 2">
    <name type="scientific">Leadbetterella byssophila (strain DSM 17132 / JCM 16389 / KACC 11308 / NBRC 106382 / 4M15)</name>
    <dbReference type="NCBI Taxonomy" id="649349"/>
    <lineage>
        <taxon>Bacteria</taxon>
        <taxon>Pseudomonadati</taxon>
        <taxon>Bacteroidota</taxon>
        <taxon>Cytophagia</taxon>
        <taxon>Cytophagales</taxon>
        <taxon>Leadbetterellaceae</taxon>
        <taxon>Leadbetterella</taxon>
    </lineage>
</organism>
<reference key="1">
    <citation type="submission" date="2010-11" db="EMBL/GenBank/DDBJ databases">
        <title>The complete genome of Leadbetterella byssophila DSM 17132.</title>
        <authorList>
            <consortium name="US DOE Joint Genome Institute (JGI-PGF)"/>
            <person name="Lucas S."/>
            <person name="Copeland A."/>
            <person name="Lapidus A."/>
            <person name="Glavina del Rio T."/>
            <person name="Dalin E."/>
            <person name="Tice H."/>
            <person name="Bruce D."/>
            <person name="Goodwin L."/>
            <person name="Pitluck S."/>
            <person name="Kyrpides N."/>
            <person name="Mavromatis K."/>
            <person name="Ivanova N."/>
            <person name="Teshima H."/>
            <person name="Brettin T."/>
            <person name="Detter J.C."/>
            <person name="Han C."/>
            <person name="Tapia R."/>
            <person name="Land M."/>
            <person name="Hauser L."/>
            <person name="Markowitz V."/>
            <person name="Cheng J.-F."/>
            <person name="Hugenholtz P."/>
            <person name="Woyke T."/>
            <person name="Wu D."/>
            <person name="Tindall B."/>
            <person name="Pomrenke H.G."/>
            <person name="Brambilla E."/>
            <person name="Klenk H.-P."/>
            <person name="Eisen J.A."/>
        </authorList>
    </citation>
    <scope>NUCLEOTIDE SEQUENCE [LARGE SCALE GENOMIC DNA]</scope>
    <source>
        <strain>DSM 17132</strain>
    </source>
</reference>
<proteinExistence type="predicted"/>
<dbReference type="EMBL" id="CP002305">
    <property type="protein sequence ID" value="ADQ19097.1"/>
    <property type="molecule type" value="Genomic_DNA"/>
</dbReference>
<dbReference type="AlphaFoldDB" id="E4RYG7"/>
<dbReference type="Proteomes" id="UP000007435">
    <property type="component" value="Chromosome"/>
</dbReference>
<dbReference type="NCBIfam" id="TIGR01200">
    <property type="entry name" value="GLPGLI"/>
    <property type="match status" value="1"/>
</dbReference>
<dbReference type="STRING" id="649349.Lbys_3449"/>
<dbReference type="eggNOG" id="ENOG502Z8ZW">
    <property type="taxonomic scope" value="Bacteria"/>
</dbReference>
<evidence type="ECO:0008006" key="3">
    <source>
        <dbReference type="Google" id="ProtNLM"/>
    </source>
</evidence>
<accession>E4RYG7</accession>
<dbReference type="Pfam" id="PF09697">
    <property type="entry name" value="Porph_ging"/>
    <property type="match status" value="1"/>
</dbReference>
<dbReference type="HOGENOM" id="CLU_085659_1_0_10"/>
<evidence type="ECO:0000313" key="2">
    <source>
        <dbReference type="Proteomes" id="UP000007435"/>
    </source>
</evidence>